<reference evidence="2 3" key="1">
    <citation type="submission" date="2024-06" db="EMBL/GenBank/DDBJ databases">
        <title>The Natural Products Discovery Center: Release of the First 8490 Sequenced Strains for Exploring Actinobacteria Biosynthetic Diversity.</title>
        <authorList>
            <person name="Kalkreuter E."/>
            <person name="Kautsar S.A."/>
            <person name="Yang D."/>
            <person name="Bader C.D."/>
            <person name="Teijaro C.N."/>
            <person name="Fluegel L."/>
            <person name="Davis C.M."/>
            <person name="Simpson J.R."/>
            <person name="Lauterbach L."/>
            <person name="Steele A.D."/>
            <person name="Gui C."/>
            <person name="Meng S."/>
            <person name="Li G."/>
            <person name="Viehrig K."/>
            <person name="Ye F."/>
            <person name="Su P."/>
            <person name="Kiefer A.F."/>
            <person name="Nichols A."/>
            <person name="Cepeda A.J."/>
            <person name="Yan W."/>
            <person name="Fan B."/>
            <person name="Jiang Y."/>
            <person name="Adhikari A."/>
            <person name="Zheng C.-J."/>
            <person name="Schuster L."/>
            <person name="Cowan T.M."/>
            <person name="Smanski M.J."/>
            <person name="Chevrette M.G."/>
            <person name="De Carvalho L.P.S."/>
            <person name="Shen B."/>
        </authorList>
    </citation>
    <scope>NUCLEOTIDE SEQUENCE [LARGE SCALE GENOMIC DNA]</scope>
    <source>
        <strain evidence="2 3">NPDC000634</strain>
    </source>
</reference>
<gene>
    <name evidence="2" type="ORF">ABT317_29210</name>
</gene>
<proteinExistence type="predicted"/>
<evidence type="ECO:0000313" key="2">
    <source>
        <dbReference type="EMBL" id="MER6980941.1"/>
    </source>
</evidence>
<organism evidence="2 3">
    <name type="scientific">Streptomyces carpinensis</name>
    <dbReference type="NCBI Taxonomy" id="66369"/>
    <lineage>
        <taxon>Bacteria</taxon>
        <taxon>Bacillati</taxon>
        <taxon>Actinomycetota</taxon>
        <taxon>Actinomycetes</taxon>
        <taxon>Kitasatosporales</taxon>
        <taxon>Streptomycetaceae</taxon>
        <taxon>Streptomyces</taxon>
    </lineage>
</organism>
<name>A0ABV1WAU4_9ACTN</name>
<evidence type="ECO:0000313" key="3">
    <source>
        <dbReference type="Proteomes" id="UP001458415"/>
    </source>
</evidence>
<dbReference type="Proteomes" id="UP001458415">
    <property type="component" value="Unassembled WGS sequence"/>
</dbReference>
<feature type="region of interest" description="Disordered" evidence="1">
    <location>
        <begin position="1"/>
        <end position="20"/>
    </location>
</feature>
<dbReference type="EMBL" id="JBEPCU010000656">
    <property type="protein sequence ID" value="MER6980941.1"/>
    <property type="molecule type" value="Genomic_DNA"/>
</dbReference>
<keyword evidence="3" id="KW-1185">Reference proteome</keyword>
<comment type="caution">
    <text evidence="2">The sequence shown here is derived from an EMBL/GenBank/DDBJ whole genome shotgun (WGS) entry which is preliminary data.</text>
</comment>
<protein>
    <submittedName>
        <fullName evidence="2">Uncharacterized protein</fullName>
    </submittedName>
</protein>
<evidence type="ECO:0000256" key="1">
    <source>
        <dbReference type="SAM" id="MobiDB-lite"/>
    </source>
</evidence>
<accession>A0ABV1WAU4</accession>
<sequence length="130" mass="12253">MTASPLLLGEPDPAPSLVGAPAEPLEVAGALEVAVRVEADPLAESEVSGEVGGVEVGAVDSGGVDVGGSEVGGVDVGGVDVGGFGGCDRVGVGDFGGLLDVPPVPGFFVPVGSSDGWVVSAGGVGSSDVP</sequence>